<dbReference type="PANTHER" id="PTHR37450">
    <property type="entry name" value="CIPC PROTEIN"/>
    <property type="match status" value="1"/>
</dbReference>
<evidence type="ECO:0000313" key="4">
    <source>
        <dbReference type="Proteomes" id="UP000605846"/>
    </source>
</evidence>
<dbReference type="Pfam" id="PF12585">
    <property type="entry name" value="DUF3759"/>
    <property type="match status" value="1"/>
</dbReference>
<comment type="caution">
    <text evidence="3">The sequence shown here is derived from an EMBL/GenBank/DDBJ whole genome shotgun (WGS) entry which is preliminary data.</text>
</comment>
<organism evidence="3 4">
    <name type="scientific">Apophysomyces ossiformis</name>
    <dbReference type="NCBI Taxonomy" id="679940"/>
    <lineage>
        <taxon>Eukaryota</taxon>
        <taxon>Fungi</taxon>
        <taxon>Fungi incertae sedis</taxon>
        <taxon>Mucoromycota</taxon>
        <taxon>Mucoromycotina</taxon>
        <taxon>Mucoromycetes</taxon>
        <taxon>Mucorales</taxon>
        <taxon>Mucorineae</taxon>
        <taxon>Mucoraceae</taxon>
        <taxon>Apophysomyces</taxon>
    </lineage>
</organism>
<dbReference type="OrthoDB" id="9895617at2759"/>
<dbReference type="SMART" id="SM00458">
    <property type="entry name" value="RICIN"/>
    <property type="match status" value="1"/>
</dbReference>
<dbReference type="Pfam" id="PF00652">
    <property type="entry name" value="Ricin_B_lectin"/>
    <property type="match status" value="1"/>
</dbReference>
<protein>
    <recommendedName>
        <fullName evidence="2">Ricin B lectin domain-containing protein</fullName>
    </recommendedName>
</protein>
<dbReference type="EMBL" id="JABAYA010000157">
    <property type="protein sequence ID" value="KAF7723278.1"/>
    <property type="molecule type" value="Genomic_DNA"/>
</dbReference>
<feature type="compositionally biased region" description="Basic and acidic residues" evidence="1">
    <location>
        <begin position="257"/>
        <end position="277"/>
    </location>
</feature>
<dbReference type="InterPro" id="IPR000772">
    <property type="entry name" value="Ricin_B_lectin"/>
</dbReference>
<dbReference type="AlphaFoldDB" id="A0A8H7BP15"/>
<dbReference type="SUPFAM" id="SSF50370">
    <property type="entry name" value="Ricin B-like lectins"/>
    <property type="match status" value="1"/>
</dbReference>
<keyword evidence="4" id="KW-1185">Reference proteome</keyword>
<dbReference type="Proteomes" id="UP000605846">
    <property type="component" value="Unassembled WGS sequence"/>
</dbReference>
<dbReference type="Gene3D" id="2.80.10.50">
    <property type="match status" value="1"/>
</dbReference>
<dbReference type="PROSITE" id="PS50231">
    <property type="entry name" value="RICIN_B_LECTIN"/>
    <property type="match status" value="1"/>
</dbReference>
<dbReference type="InterPro" id="IPR022234">
    <property type="entry name" value="DUF3759"/>
</dbReference>
<dbReference type="PANTHER" id="PTHR37450:SF1">
    <property type="entry name" value="CIPC PROTEIN"/>
    <property type="match status" value="1"/>
</dbReference>
<accession>A0A8H7BP15</accession>
<evidence type="ECO:0000256" key="1">
    <source>
        <dbReference type="SAM" id="MobiDB-lite"/>
    </source>
</evidence>
<feature type="domain" description="Ricin B lectin" evidence="2">
    <location>
        <begin position="7"/>
        <end position="141"/>
    </location>
</feature>
<sequence length="289" mass="32681">MQGFPPSGYFYIKSLKNGSVLDVYNGETSADTAIIIWPQKRNDNENQLWRCEDGFLINKKSNLVLDVRGGDLKSDQSIVQYDRKMTAAHNQRWGYRDGFICILADPRLVLDIKGGSDRDGTKVILYSRKDHDNENQKWIIEPFGAPPPPAGGFGGYGPPDDQNPVYQNQGYQNPVWAAYPPPAYAPIPYEQAESAHKEVYHERKAHLSHQVIAGAAAYQAVKSYIRHQEREGKEVRFEFAKKAIAALAAAEVVKLAEEHDWSGDKKEQATREAERAAEQYLQREVPRSY</sequence>
<dbReference type="InterPro" id="IPR035992">
    <property type="entry name" value="Ricin_B-like_lectins"/>
</dbReference>
<reference evidence="3" key="1">
    <citation type="submission" date="2020-01" db="EMBL/GenBank/DDBJ databases">
        <title>Genome Sequencing of Three Apophysomyces-Like Fungal Strains Confirms a Novel Fungal Genus in the Mucoromycota with divergent Burkholderia-like Endosymbiotic Bacteria.</title>
        <authorList>
            <person name="Stajich J.E."/>
            <person name="Macias A.M."/>
            <person name="Carter-House D."/>
            <person name="Lovett B."/>
            <person name="Kasson L.R."/>
            <person name="Berry K."/>
            <person name="Grigoriev I."/>
            <person name="Chang Y."/>
            <person name="Spatafora J."/>
            <person name="Kasson M.T."/>
        </authorList>
    </citation>
    <scope>NUCLEOTIDE SEQUENCE</scope>
    <source>
        <strain evidence="3">NRRL A-21654</strain>
    </source>
</reference>
<evidence type="ECO:0000259" key="2">
    <source>
        <dbReference type="SMART" id="SM00458"/>
    </source>
</evidence>
<feature type="region of interest" description="Disordered" evidence="1">
    <location>
        <begin position="257"/>
        <end position="289"/>
    </location>
</feature>
<name>A0A8H7BP15_9FUNG</name>
<dbReference type="CDD" id="cd23454">
    <property type="entry name" value="beta-trefoil_Ricin_GllA-1"/>
    <property type="match status" value="1"/>
</dbReference>
<gene>
    <name evidence="3" type="ORF">EC973_002124</name>
</gene>
<evidence type="ECO:0000313" key="3">
    <source>
        <dbReference type="EMBL" id="KAF7723278.1"/>
    </source>
</evidence>
<proteinExistence type="predicted"/>